<dbReference type="PANTHER" id="PTHR31118:SF12">
    <property type="entry name" value="CYCLASE-LIKE PROTEIN 2"/>
    <property type="match status" value="1"/>
</dbReference>
<dbReference type="EC" id="3.5.1.9" evidence="4"/>
<evidence type="ECO:0000313" key="12">
    <source>
        <dbReference type="EMBL" id="SKB29794.1"/>
    </source>
</evidence>
<dbReference type="Proteomes" id="UP000243406">
    <property type="component" value="Unassembled WGS sequence"/>
</dbReference>
<reference evidence="13" key="1">
    <citation type="submission" date="2017-02" db="EMBL/GenBank/DDBJ databases">
        <authorList>
            <person name="Varghese N."/>
            <person name="Submissions S."/>
        </authorList>
    </citation>
    <scope>NUCLEOTIDE SEQUENCE [LARGE SCALE GENOMIC DNA]</scope>
    <source>
        <strain evidence="13">ATCC 35199</strain>
    </source>
</reference>
<protein>
    <recommendedName>
        <fullName evidence="5">Kynurenine formamidase</fullName>
        <ecNumber evidence="4">3.5.1.9</ecNumber>
    </recommendedName>
</protein>
<name>A0A1T5A486_9FIRM</name>
<evidence type="ECO:0000256" key="10">
    <source>
        <dbReference type="ARBA" id="ARBA00048496"/>
    </source>
</evidence>
<comment type="catalytic activity">
    <reaction evidence="10">
        <text>N-formyl-L-kynurenine + H2O = L-kynurenine + formate + H(+)</text>
        <dbReference type="Rhea" id="RHEA:13009"/>
        <dbReference type="ChEBI" id="CHEBI:15377"/>
        <dbReference type="ChEBI" id="CHEBI:15378"/>
        <dbReference type="ChEBI" id="CHEBI:15740"/>
        <dbReference type="ChEBI" id="CHEBI:57959"/>
        <dbReference type="ChEBI" id="CHEBI:58629"/>
        <dbReference type="EC" id="3.5.1.9"/>
    </reaction>
</comment>
<dbReference type="AlphaFoldDB" id="A0A1T5A486"/>
<keyword evidence="7" id="KW-0378">Hydrolase</keyword>
<evidence type="ECO:0000256" key="2">
    <source>
        <dbReference type="ARBA" id="ARBA00002204"/>
    </source>
</evidence>
<keyword evidence="9" id="KW-0823">Tryptophan catabolism</keyword>
<gene>
    <name evidence="12" type="ORF">SAMN02745120_0756</name>
</gene>
<dbReference type="RefSeq" id="WP_013362189.1">
    <property type="nucleotide sequence ID" value="NZ_FUYN01000001.1"/>
</dbReference>
<evidence type="ECO:0000256" key="11">
    <source>
        <dbReference type="ARBA" id="ARBA00060547"/>
    </source>
</evidence>
<dbReference type="GO" id="GO:0046872">
    <property type="term" value="F:metal ion binding"/>
    <property type="evidence" value="ECO:0007669"/>
    <property type="project" value="UniProtKB-KW"/>
</dbReference>
<dbReference type="FunFam" id="3.50.30.50:FF:000001">
    <property type="entry name" value="Kynurenine formamidase"/>
    <property type="match status" value="1"/>
</dbReference>
<comment type="subunit">
    <text evidence="3">Homodimer.</text>
</comment>
<evidence type="ECO:0000256" key="1">
    <source>
        <dbReference type="ARBA" id="ARBA00001947"/>
    </source>
</evidence>
<comment type="function">
    <text evidence="2">Catalyzes the hydrolysis of N-formyl-L-kynurenine to L-kynurenine, the second step in the kynurenine pathway of tryptophan degradation.</text>
</comment>
<accession>A0A1T5A486</accession>
<evidence type="ECO:0000256" key="4">
    <source>
        <dbReference type="ARBA" id="ARBA00012930"/>
    </source>
</evidence>
<organism evidence="12 13">
    <name type="scientific">Acetoanaerobium noterae</name>
    <dbReference type="NCBI Taxonomy" id="745369"/>
    <lineage>
        <taxon>Bacteria</taxon>
        <taxon>Bacillati</taxon>
        <taxon>Bacillota</taxon>
        <taxon>Clostridia</taxon>
        <taxon>Peptostreptococcales</taxon>
        <taxon>Filifactoraceae</taxon>
        <taxon>Acetoanaerobium</taxon>
    </lineage>
</organism>
<dbReference type="Pfam" id="PF04199">
    <property type="entry name" value="Cyclase"/>
    <property type="match status" value="1"/>
</dbReference>
<dbReference type="SUPFAM" id="SSF102198">
    <property type="entry name" value="Putative cyclase"/>
    <property type="match status" value="1"/>
</dbReference>
<dbReference type="GO" id="GO:0019441">
    <property type="term" value="P:L-tryptophan catabolic process to kynurenine"/>
    <property type="evidence" value="ECO:0007669"/>
    <property type="project" value="InterPro"/>
</dbReference>
<evidence type="ECO:0000256" key="6">
    <source>
        <dbReference type="ARBA" id="ARBA00022723"/>
    </source>
</evidence>
<evidence type="ECO:0000256" key="8">
    <source>
        <dbReference type="ARBA" id="ARBA00022833"/>
    </source>
</evidence>
<dbReference type="InterPro" id="IPR007325">
    <property type="entry name" value="KFase/CYL"/>
</dbReference>
<evidence type="ECO:0000256" key="3">
    <source>
        <dbReference type="ARBA" id="ARBA00011738"/>
    </source>
</evidence>
<comment type="cofactor">
    <cofactor evidence="1">
        <name>Zn(2+)</name>
        <dbReference type="ChEBI" id="CHEBI:29105"/>
    </cofactor>
</comment>
<dbReference type="PANTHER" id="PTHR31118">
    <property type="entry name" value="CYCLASE-LIKE PROTEIN 2"/>
    <property type="match status" value="1"/>
</dbReference>
<keyword evidence="6" id="KW-0479">Metal-binding</keyword>
<sequence>MKIFDLTHMIKEQMPVYPGTEPPSLKNTNTIEVDGFAEKLFSMYSHTGTHIDAPKHMVEEGLGLDDFDISKFVGKAILIDVTEVSDNITLPDLIDYERFIESCDFVIFYTGWSKYWGSEQYFDNFPVLEHDAAKWLSNFKLKGIGIDAISIDAVDTVDFDNHYVFLNQNFIIIENLTNLSEIPEKQFTFSALPLKTFDADGSPTRAIAML</sequence>
<proteinExistence type="predicted"/>
<comment type="pathway">
    <text evidence="11">Amino-acid degradation; L-tryptophan degradation via kynurenine pathway; L-kynurenine from L-tryptophan: step 2/2.</text>
</comment>
<dbReference type="Gene3D" id="3.50.30.50">
    <property type="entry name" value="Putative cyclase"/>
    <property type="match status" value="1"/>
</dbReference>
<dbReference type="OrthoDB" id="9796085at2"/>
<evidence type="ECO:0000256" key="7">
    <source>
        <dbReference type="ARBA" id="ARBA00022801"/>
    </source>
</evidence>
<evidence type="ECO:0000256" key="9">
    <source>
        <dbReference type="ARBA" id="ARBA00023079"/>
    </source>
</evidence>
<keyword evidence="8" id="KW-0862">Zinc</keyword>
<dbReference type="InterPro" id="IPR037175">
    <property type="entry name" value="KFase_sf"/>
</dbReference>
<evidence type="ECO:0000313" key="13">
    <source>
        <dbReference type="Proteomes" id="UP000243406"/>
    </source>
</evidence>
<dbReference type="GO" id="GO:0004061">
    <property type="term" value="F:arylformamidase activity"/>
    <property type="evidence" value="ECO:0007669"/>
    <property type="project" value="UniProtKB-EC"/>
</dbReference>
<dbReference type="EMBL" id="FUYN01000001">
    <property type="protein sequence ID" value="SKB29794.1"/>
    <property type="molecule type" value="Genomic_DNA"/>
</dbReference>
<evidence type="ECO:0000256" key="5">
    <source>
        <dbReference type="ARBA" id="ARBA00014889"/>
    </source>
</evidence>
<keyword evidence="13" id="KW-1185">Reference proteome</keyword>